<evidence type="ECO:0000256" key="2">
    <source>
        <dbReference type="SAM" id="MobiDB-lite"/>
    </source>
</evidence>
<feature type="compositionally biased region" description="Basic and acidic residues" evidence="2">
    <location>
        <begin position="7"/>
        <end position="23"/>
    </location>
</feature>
<feature type="domain" description="DUF5067" evidence="4">
    <location>
        <begin position="194"/>
        <end position="299"/>
    </location>
</feature>
<gene>
    <name evidence="5" type="ORF">EHS19_05075</name>
</gene>
<evidence type="ECO:0000313" key="6">
    <source>
        <dbReference type="Proteomes" id="UP000326336"/>
    </source>
</evidence>
<dbReference type="InterPro" id="IPR031989">
    <property type="entry name" value="DUF5067"/>
</dbReference>
<dbReference type="Pfam" id="PF16729">
    <property type="entry name" value="DUF5067"/>
    <property type="match status" value="2"/>
</dbReference>
<keyword evidence="3" id="KW-0812">Transmembrane</keyword>
<proteinExistence type="predicted"/>
<dbReference type="Gene3D" id="2.60.40.1240">
    <property type="match status" value="1"/>
</dbReference>
<evidence type="ECO:0000259" key="4">
    <source>
        <dbReference type="Pfam" id="PF16729"/>
    </source>
</evidence>
<dbReference type="OrthoDB" id="3233084at2"/>
<keyword evidence="1" id="KW-0732">Signal</keyword>
<feature type="domain" description="DUF5067" evidence="4">
    <location>
        <begin position="339"/>
        <end position="455"/>
    </location>
</feature>
<dbReference type="AlphaFoldDB" id="A0A5N5RK13"/>
<feature type="compositionally biased region" description="Basic and acidic residues" evidence="2">
    <location>
        <begin position="60"/>
        <end position="70"/>
    </location>
</feature>
<keyword evidence="3" id="KW-0472">Membrane</keyword>
<protein>
    <submittedName>
        <fullName evidence="5">DUF5067 domain-containing protein</fullName>
    </submittedName>
</protein>
<accession>A0A5N5RK13</accession>
<comment type="caution">
    <text evidence="5">The sequence shown here is derived from an EMBL/GenBank/DDBJ whole genome shotgun (WGS) entry which is preliminary data.</text>
</comment>
<dbReference type="Proteomes" id="UP000326336">
    <property type="component" value="Unassembled WGS sequence"/>
</dbReference>
<keyword evidence="3" id="KW-1133">Transmembrane helix</keyword>
<dbReference type="RefSeq" id="WP_151916704.1">
    <property type="nucleotide sequence ID" value="NZ_RQSP01000013.1"/>
</dbReference>
<keyword evidence="6" id="KW-1185">Reference proteome</keyword>
<sequence>MALFGKSGHDDGYVSPFDAEHSQDYVNPDKQASVISAQEMAEPTRSQEAAAESASYARPQSDRPRSDRPQSNRPQSDGALKTSKAAYHGASQPRSASASATRRPAPQSSPQRPSGGKLPTDVRQIERRYGKPNKSNRISHVIGWLVAIAIFVSGIVSGYVKSTVSNNGSPTISAFSSGKPKEIKDGSGDVELYSGRKATITIEKAAAGIADYETNKPTVIITYQMKNTGTDTVTFSDFRDIFSVFQNGVALREVSLYNGDKPVEGYDRKSLTVKVAPGKSQIVTDAFELRDLTTPLYVQPVKADRTHIGIASGFTIADGGKTFTRISHTDVPKPQTVPESDTAHMTTFHTYGNDVQVKVSKVVRGPDTKYDNAHTVLVYVDWVNRGTSVTSFGAAVNLKLTQNGKELESTYLLDGNEPEGFDNYGYARALMPNVGGTYTAAFKLPDPNAPVTVTLDGGTNPNADEGSDERHNIVTKEYKLN</sequence>
<feature type="transmembrane region" description="Helical" evidence="3">
    <location>
        <begin position="141"/>
        <end position="160"/>
    </location>
</feature>
<feature type="compositionally biased region" description="Low complexity" evidence="2">
    <location>
        <begin position="90"/>
        <end position="114"/>
    </location>
</feature>
<dbReference type="EMBL" id="RQSP01000013">
    <property type="protein sequence ID" value="KAB5607290.1"/>
    <property type="molecule type" value="Genomic_DNA"/>
</dbReference>
<organism evidence="5 6">
    <name type="scientific">Bifidobacterium jacchi</name>
    <dbReference type="NCBI Taxonomy" id="2490545"/>
    <lineage>
        <taxon>Bacteria</taxon>
        <taxon>Bacillati</taxon>
        <taxon>Actinomycetota</taxon>
        <taxon>Actinomycetes</taxon>
        <taxon>Bifidobacteriales</taxon>
        <taxon>Bifidobacteriaceae</taxon>
        <taxon>Bifidobacterium</taxon>
    </lineage>
</organism>
<feature type="region of interest" description="Disordered" evidence="2">
    <location>
        <begin position="1"/>
        <end position="122"/>
    </location>
</feature>
<reference evidence="5 6" key="1">
    <citation type="journal article" date="2019" name="Int. J. Syst. Evol. Microbiol.">
        <title>Bifidobacterium jacchi sp. nov., isolated from the faeces of a baby common marmoset (Callithrix jacchus).</title>
        <authorList>
            <person name="Modesto M."/>
            <person name="Watanabe K."/>
            <person name="Arita M."/>
            <person name="Satti M."/>
            <person name="Oki K."/>
            <person name="Sciavilla P."/>
            <person name="Patavino C."/>
            <person name="Camma C."/>
            <person name="Michelini S."/>
            <person name="Sgorbati B."/>
            <person name="Mattarelli P."/>
        </authorList>
    </citation>
    <scope>NUCLEOTIDE SEQUENCE [LARGE SCALE GENOMIC DNA]</scope>
    <source>
        <strain evidence="5 6">MRM 9.3</strain>
    </source>
</reference>
<evidence type="ECO:0000313" key="5">
    <source>
        <dbReference type="EMBL" id="KAB5607290.1"/>
    </source>
</evidence>
<name>A0A5N5RK13_9BIFI</name>
<feature type="compositionally biased region" description="Low complexity" evidence="2">
    <location>
        <begin position="48"/>
        <end position="59"/>
    </location>
</feature>
<evidence type="ECO:0000256" key="1">
    <source>
        <dbReference type="ARBA" id="ARBA00022729"/>
    </source>
</evidence>
<evidence type="ECO:0000256" key="3">
    <source>
        <dbReference type="SAM" id="Phobius"/>
    </source>
</evidence>
<dbReference type="InterPro" id="IPR029050">
    <property type="entry name" value="Immunoprotect_excell_Ig-like"/>
</dbReference>